<dbReference type="InterPro" id="IPR004090">
    <property type="entry name" value="Chemotax_Me-accpt_rcpt"/>
</dbReference>
<evidence type="ECO:0000256" key="6">
    <source>
        <dbReference type="SAM" id="Phobius"/>
    </source>
</evidence>
<comment type="subcellular location">
    <subcellularLocation>
        <location evidence="1">Cell inner membrane</location>
        <topology evidence="1">Multi-pass membrane protein</topology>
    </subcellularLocation>
</comment>
<dbReference type="PRINTS" id="PR00260">
    <property type="entry name" value="CHEMTRNSDUCR"/>
</dbReference>
<keyword evidence="6" id="KW-0472">Membrane</keyword>
<keyword evidence="6" id="KW-1133">Transmembrane helix</keyword>
<dbReference type="KEGG" id="mag:amb3690"/>
<evidence type="ECO:0000259" key="7">
    <source>
        <dbReference type="PROSITE" id="PS50111"/>
    </source>
</evidence>
<keyword evidence="2" id="KW-0997">Cell inner membrane</keyword>
<evidence type="ECO:0000313" key="10">
    <source>
        <dbReference type="EMBL" id="BAE52494.1"/>
    </source>
</evidence>
<dbReference type="Pfam" id="PF00015">
    <property type="entry name" value="MCPsignal"/>
    <property type="match status" value="1"/>
</dbReference>
<dbReference type="CDD" id="cd06225">
    <property type="entry name" value="HAMP"/>
    <property type="match status" value="1"/>
</dbReference>
<sequence length="559" mass="58683">MSLGNLKIAARLMVGFGLLVVLIASLSGYAVHSGRANLESVGNVFSFLDNGALMERIDKRMFSGRMQLWIALATGEPTYWEKSDADFARSRENLKKLIENTSHPERRAKAEAVSRDFEEYLVKVAKLRTIGGKNPALETPEAKALAADVMSARVKLDEKAESLTTEYRQAGTEQGEVAVKSINRGIDLSILVGAISVVIGMVLAFFISRSITNPVNAMTRAMGVLAGGDTSVEIPATGQKDEIGEMAHAVQVFKDNAIRVKAMQKEQEDAKARAEAERKQAMLNMADSFESAVMGLVKGVSAQASEMQATSQSMSAGAQQTSAQAATVAAAAQEATANVQTVAAAAEELSSSISEISRQVAEAAQVSATASEETARTNAMVQGLAHAADKIGEVVSLINDIAAQTNLLALNATIEAARAGDAGKGFAVVANEVKNLANQTARATEEISSQVGSVQEETRRAVDAIRNIATVIEQVQQISSGIASAVEEQGAATAEIARNVQEAAKGTQDVSANVQGITQTASETGAASQQVLAASGELARNSETLRAEVDKFLDGVRAG</sequence>
<dbReference type="Proteomes" id="UP000007058">
    <property type="component" value="Chromosome"/>
</dbReference>
<dbReference type="EMBL" id="AP007255">
    <property type="protein sequence ID" value="BAE52494.1"/>
    <property type="molecule type" value="Genomic_DNA"/>
</dbReference>
<dbReference type="SMART" id="SM00283">
    <property type="entry name" value="MA"/>
    <property type="match status" value="1"/>
</dbReference>
<dbReference type="GO" id="GO:0005886">
    <property type="term" value="C:plasma membrane"/>
    <property type="evidence" value="ECO:0007669"/>
    <property type="project" value="UniProtKB-SubCell"/>
</dbReference>
<dbReference type="GO" id="GO:0007165">
    <property type="term" value="P:signal transduction"/>
    <property type="evidence" value="ECO:0007669"/>
    <property type="project" value="UniProtKB-KW"/>
</dbReference>
<dbReference type="PANTHER" id="PTHR32089:SF112">
    <property type="entry name" value="LYSOZYME-LIKE PROTEIN-RELATED"/>
    <property type="match status" value="1"/>
</dbReference>
<dbReference type="Gene3D" id="6.10.340.10">
    <property type="match status" value="1"/>
</dbReference>
<keyword evidence="6" id="KW-0812">Transmembrane</keyword>
<evidence type="ECO:0000259" key="8">
    <source>
        <dbReference type="PROSITE" id="PS50192"/>
    </source>
</evidence>
<dbReference type="Pfam" id="PF00672">
    <property type="entry name" value="HAMP"/>
    <property type="match status" value="1"/>
</dbReference>
<reference evidence="10 11" key="1">
    <citation type="journal article" date="2005" name="DNA Res.">
        <title>Complete genome sequence of the facultative anaerobic magnetotactic bacterium Magnetospirillum sp. strain AMB-1.</title>
        <authorList>
            <person name="Matsunaga T."/>
            <person name="Okamura Y."/>
            <person name="Fukuda Y."/>
            <person name="Wahyudi A.T."/>
            <person name="Murase Y."/>
            <person name="Takeyama H."/>
        </authorList>
    </citation>
    <scope>NUCLEOTIDE SEQUENCE [LARGE SCALE GENOMIC DNA]</scope>
    <source>
        <strain evidence="11">ATCC 700264 / AMB-1</strain>
    </source>
</reference>
<keyword evidence="3 5" id="KW-0807">Transducer</keyword>
<evidence type="ECO:0000256" key="1">
    <source>
        <dbReference type="ARBA" id="ARBA00004429"/>
    </source>
</evidence>
<dbReference type="SMART" id="SM00304">
    <property type="entry name" value="HAMP"/>
    <property type="match status" value="1"/>
</dbReference>
<feature type="transmembrane region" description="Helical" evidence="6">
    <location>
        <begin position="188"/>
        <end position="207"/>
    </location>
</feature>
<comment type="similarity">
    <text evidence="4">Belongs to the methyl-accepting chemotaxis (MCP) protein family.</text>
</comment>
<proteinExistence type="inferred from homology"/>
<evidence type="ECO:0000313" key="11">
    <source>
        <dbReference type="Proteomes" id="UP000007058"/>
    </source>
</evidence>
<evidence type="ECO:0000256" key="4">
    <source>
        <dbReference type="ARBA" id="ARBA00029447"/>
    </source>
</evidence>
<accession>Q2W0Y1</accession>
<dbReference type="PROSITE" id="PS50111">
    <property type="entry name" value="CHEMOTAXIS_TRANSDUC_2"/>
    <property type="match status" value="1"/>
</dbReference>
<evidence type="ECO:0000256" key="5">
    <source>
        <dbReference type="PROSITE-ProRule" id="PRU00284"/>
    </source>
</evidence>
<feature type="domain" description="Methyl-accepting transducer" evidence="7">
    <location>
        <begin position="303"/>
        <end position="539"/>
    </location>
</feature>
<dbReference type="AlphaFoldDB" id="Q2W0Y1"/>
<dbReference type="GO" id="GO:0006935">
    <property type="term" value="P:chemotaxis"/>
    <property type="evidence" value="ECO:0007669"/>
    <property type="project" value="InterPro"/>
</dbReference>
<evidence type="ECO:0000259" key="9">
    <source>
        <dbReference type="PROSITE" id="PS50885"/>
    </source>
</evidence>
<dbReference type="InterPro" id="IPR003660">
    <property type="entry name" value="HAMP_dom"/>
</dbReference>
<organism evidence="10 11">
    <name type="scientific">Paramagnetospirillum magneticum (strain ATCC 700264 / AMB-1)</name>
    <name type="common">Magnetospirillum magneticum</name>
    <dbReference type="NCBI Taxonomy" id="342108"/>
    <lineage>
        <taxon>Bacteria</taxon>
        <taxon>Pseudomonadati</taxon>
        <taxon>Pseudomonadota</taxon>
        <taxon>Alphaproteobacteria</taxon>
        <taxon>Rhodospirillales</taxon>
        <taxon>Magnetospirillaceae</taxon>
        <taxon>Paramagnetospirillum</taxon>
    </lineage>
</organism>
<name>Q2W0Y1_PARM1</name>
<dbReference type="GO" id="GO:0004888">
    <property type="term" value="F:transmembrane signaling receptor activity"/>
    <property type="evidence" value="ECO:0007669"/>
    <property type="project" value="InterPro"/>
</dbReference>
<protein>
    <submittedName>
        <fullName evidence="10">Methyl-accepting chemotaxis protein</fullName>
    </submittedName>
</protein>
<feature type="domain" description="HAMP" evidence="9">
    <location>
        <begin position="209"/>
        <end position="262"/>
    </location>
</feature>
<evidence type="ECO:0000256" key="3">
    <source>
        <dbReference type="ARBA" id="ARBA00023224"/>
    </source>
</evidence>
<gene>
    <name evidence="10" type="ordered locus">amb3690</name>
</gene>
<dbReference type="STRING" id="342108.amb3690"/>
<dbReference type="RefSeq" id="WP_011386046.1">
    <property type="nucleotide sequence ID" value="NC_007626.1"/>
</dbReference>
<dbReference type="HOGENOM" id="CLU_000445_107_27_5"/>
<dbReference type="InterPro" id="IPR000727">
    <property type="entry name" value="T_SNARE_dom"/>
</dbReference>
<keyword evidence="2" id="KW-1003">Cell membrane</keyword>
<dbReference type="InterPro" id="IPR004089">
    <property type="entry name" value="MCPsignal_dom"/>
</dbReference>
<feature type="domain" description="T-SNARE coiled-coil homology" evidence="8">
    <location>
        <begin position="455"/>
        <end position="517"/>
    </location>
</feature>
<dbReference type="Gene3D" id="1.10.287.950">
    <property type="entry name" value="Methyl-accepting chemotaxis protein"/>
    <property type="match status" value="1"/>
</dbReference>
<evidence type="ECO:0000256" key="2">
    <source>
        <dbReference type="ARBA" id="ARBA00022519"/>
    </source>
</evidence>
<dbReference type="PROSITE" id="PS50885">
    <property type="entry name" value="HAMP"/>
    <property type="match status" value="1"/>
</dbReference>
<feature type="transmembrane region" description="Helical" evidence="6">
    <location>
        <begin position="12"/>
        <end position="31"/>
    </location>
</feature>
<dbReference type="SUPFAM" id="SSF58104">
    <property type="entry name" value="Methyl-accepting chemotaxis protein (MCP) signaling domain"/>
    <property type="match status" value="1"/>
</dbReference>
<dbReference type="PANTHER" id="PTHR32089">
    <property type="entry name" value="METHYL-ACCEPTING CHEMOTAXIS PROTEIN MCPB"/>
    <property type="match status" value="1"/>
</dbReference>
<dbReference type="PROSITE" id="PS50192">
    <property type="entry name" value="T_SNARE"/>
    <property type="match status" value="1"/>
</dbReference>
<keyword evidence="11" id="KW-1185">Reference proteome</keyword>